<keyword evidence="1" id="KW-0862">Zinc</keyword>
<comment type="subcellular location">
    <subcellularLocation>
        <location evidence="1">Nucleus</location>
    </subcellularLocation>
</comment>
<reference evidence="4" key="1">
    <citation type="submission" date="2020-10" db="EMBL/GenBank/DDBJ databases">
        <authorList>
            <person name="Han B."/>
            <person name="Lu T."/>
            <person name="Zhao Q."/>
            <person name="Huang X."/>
            <person name="Zhao Y."/>
        </authorList>
    </citation>
    <scope>NUCLEOTIDE SEQUENCE</scope>
</reference>
<dbReference type="AlphaFoldDB" id="A0A811NX88"/>
<evidence type="ECO:0000259" key="3">
    <source>
        <dbReference type="Pfam" id="PF10551"/>
    </source>
</evidence>
<dbReference type="Pfam" id="PF10551">
    <property type="entry name" value="MULE"/>
    <property type="match status" value="1"/>
</dbReference>
<evidence type="ECO:0000256" key="1">
    <source>
        <dbReference type="RuleBase" id="RU367018"/>
    </source>
</evidence>
<name>A0A811NX88_9POAL</name>
<keyword evidence="1" id="KW-0539">Nucleus</keyword>
<comment type="similarity">
    <text evidence="1">Belongs to the FHY3/FAR1 family.</text>
</comment>
<evidence type="ECO:0000313" key="4">
    <source>
        <dbReference type="EMBL" id="CAD6232585.1"/>
    </source>
</evidence>
<sequence length="830" mass="94755">MGCRKQLFGEESNCKGVVTESSASQTMHTTNVAVADGRSGQGHDSLPACISEGGTSSCTPGRNEDVVAGISEAGTSSSRGMFSPMAIVTESENATPDAEKKYTHKEDIDPALIPRPGMSFRNRKEARDFYEAYAEECSNEGVHTYFKKNEELRVRNNTTKKTHCMSKMKLKRIYDENKNEISVVIEQVDLMHNHPCLKKKEEIINMRSHKEKDPVLLEFVDDLQAADVPHHSIQNIVRDMHGGGENVPMTRQDLENRKAANVRAEHANDIAKLLEFFEDCKAQNPQFCWYVKIDKEGMIHSLFWSHASMQAEYNDFGDVMTFDTTHKTNIYEKPLAMFVGANHHLQNTYFGCALLGDETIETFQWVFQAFKKCMGRHRTRCIITDQDQAMEVAIGLEFPGVIHRICRWHVVNKHMPNLNEIFSLYEKQHFKEKFKSVLNHPLTPAEFERAWEELITEFDLQGNATVESLFRQRARYIPAFFKDDYCGMMTSTQRSESSNYAIKKNFVGKHTCLHKFAKHTLDFMQTRKMKEGAETYLATSKTLTKNKWPFEVQLGRIYTRAVFRNFEKKMVNCTAYNIEDDPELGEHWYRVCHTNRTILRAFIHVQVDKIPREYIFKRYTRFARREVDFDTSDKLLTGEDGNTQSYRTKTLIPKAMKAVRSGSMSNAAYRRLLEVLEDVTKEIDNIPQDIGAEARKGQGPSRTEDNSRDSSSDDDIEEGRCEETRITRKILPAANQLLHGGCSKQMKAAEIKESGTTCRVEASHVLDCNKEIGKKKAAAAATSEEGSQHEQVEQQQVKKVHNMNSSNHDRAQPVASAHPTPTTERKKNST</sequence>
<organism evidence="4 5">
    <name type="scientific">Miscanthus lutarioriparius</name>
    <dbReference type="NCBI Taxonomy" id="422564"/>
    <lineage>
        <taxon>Eukaryota</taxon>
        <taxon>Viridiplantae</taxon>
        <taxon>Streptophyta</taxon>
        <taxon>Embryophyta</taxon>
        <taxon>Tracheophyta</taxon>
        <taxon>Spermatophyta</taxon>
        <taxon>Magnoliopsida</taxon>
        <taxon>Liliopsida</taxon>
        <taxon>Poales</taxon>
        <taxon>Poaceae</taxon>
        <taxon>PACMAD clade</taxon>
        <taxon>Panicoideae</taxon>
        <taxon>Andropogonodae</taxon>
        <taxon>Andropogoneae</taxon>
        <taxon>Saccharinae</taxon>
        <taxon>Miscanthus</taxon>
    </lineage>
</organism>
<dbReference type="GO" id="GO:0006355">
    <property type="term" value="P:regulation of DNA-templated transcription"/>
    <property type="evidence" value="ECO:0007669"/>
    <property type="project" value="UniProtKB-UniRule"/>
</dbReference>
<dbReference type="InterPro" id="IPR018289">
    <property type="entry name" value="MULE_transposase_dom"/>
</dbReference>
<feature type="region of interest" description="Disordered" evidence="2">
    <location>
        <begin position="687"/>
        <end position="723"/>
    </location>
</feature>
<dbReference type="OrthoDB" id="685074at2759"/>
<dbReference type="Proteomes" id="UP000604825">
    <property type="component" value="Unassembled WGS sequence"/>
</dbReference>
<keyword evidence="5" id="KW-1185">Reference proteome</keyword>
<comment type="function">
    <text evidence="1">Putative transcription activator involved in regulating light control of development.</text>
</comment>
<dbReference type="EMBL" id="CAJGYO010000005">
    <property type="protein sequence ID" value="CAD6232585.1"/>
    <property type="molecule type" value="Genomic_DNA"/>
</dbReference>
<keyword evidence="1" id="KW-0479">Metal-binding</keyword>
<dbReference type="GO" id="GO:0005634">
    <property type="term" value="C:nucleus"/>
    <property type="evidence" value="ECO:0007669"/>
    <property type="project" value="UniProtKB-SubCell"/>
</dbReference>
<comment type="caution">
    <text evidence="4">The sequence shown here is derived from an EMBL/GenBank/DDBJ whole genome shotgun (WGS) entry which is preliminary data.</text>
</comment>
<dbReference type="PANTHER" id="PTHR31669">
    <property type="entry name" value="PROTEIN FAR1-RELATED SEQUENCE 10-RELATED"/>
    <property type="match status" value="1"/>
</dbReference>
<feature type="region of interest" description="Disordered" evidence="2">
    <location>
        <begin position="775"/>
        <end position="830"/>
    </location>
</feature>
<accession>A0A811NX88</accession>
<feature type="compositionally biased region" description="Basic and acidic residues" evidence="2">
    <location>
        <begin position="692"/>
        <end position="711"/>
    </location>
</feature>
<protein>
    <recommendedName>
        <fullName evidence="1">Protein FAR1-RELATED SEQUENCE</fullName>
    </recommendedName>
</protein>
<dbReference type="GO" id="GO:0008270">
    <property type="term" value="F:zinc ion binding"/>
    <property type="evidence" value="ECO:0007669"/>
    <property type="project" value="UniProtKB-UniRule"/>
</dbReference>
<evidence type="ECO:0000256" key="2">
    <source>
        <dbReference type="SAM" id="MobiDB-lite"/>
    </source>
</evidence>
<dbReference type="InterPro" id="IPR031052">
    <property type="entry name" value="FHY3/FAR1"/>
</dbReference>
<dbReference type="PANTHER" id="PTHR31669:SF217">
    <property type="entry name" value="PROTEIN FAR1-RELATED SEQUENCE"/>
    <property type="match status" value="1"/>
</dbReference>
<feature type="domain" description="MULE transposase" evidence="3">
    <location>
        <begin position="319"/>
        <end position="413"/>
    </location>
</feature>
<proteinExistence type="inferred from homology"/>
<evidence type="ECO:0000313" key="5">
    <source>
        <dbReference type="Proteomes" id="UP000604825"/>
    </source>
</evidence>
<gene>
    <name evidence="4" type="ORF">NCGR_LOCUS22229</name>
</gene>
<keyword evidence="1" id="KW-0863">Zinc-finger</keyword>